<dbReference type="InterPro" id="IPR023614">
    <property type="entry name" value="Porin_dom_sf"/>
</dbReference>
<dbReference type="AlphaFoldDB" id="A0A3S4GG01"/>
<dbReference type="InterPro" id="IPR018759">
    <property type="entry name" value="BBP2_2"/>
</dbReference>
<name>A0A3S4GG01_9HYPH</name>
<dbReference type="EMBL" id="UZWD01000012">
    <property type="protein sequence ID" value="VDS03689.1"/>
    <property type="molecule type" value="Genomic_DNA"/>
</dbReference>
<organism evidence="2 3">
    <name type="scientific">Devosia equisanguinis</name>
    <dbReference type="NCBI Taxonomy" id="2490941"/>
    <lineage>
        <taxon>Bacteria</taxon>
        <taxon>Pseudomonadati</taxon>
        <taxon>Pseudomonadota</taxon>
        <taxon>Alphaproteobacteria</taxon>
        <taxon>Hyphomicrobiales</taxon>
        <taxon>Devosiaceae</taxon>
        <taxon>Devosia</taxon>
    </lineage>
</organism>
<feature type="chain" id="PRO_5018632275" description="Outer membrane beta-barrel protein" evidence="1">
    <location>
        <begin position="21"/>
        <end position="420"/>
    </location>
</feature>
<protein>
    <recommendedName>
        <fullName evidence="4">Outer membrane beta-barrel protein</fullName>
    </recommendedName>
</protein>
<feature type="signal peptide" evidence="1">
    <location>
        <begin position="1"/>
        <end position="20"/>
    </location>
</feature>
<proteinExistence type="predicted"/>
<keyword evidence="3" id="KW-1185">Reference proteome</keyword>
<evidence type="ECO:0000313" key="3">
    <source>
        <dbReference type="Proteomes" id="UP000268844"/>
    </source>
</evidence>
<evidence type="ECO:0000256" key="1">
    <source>
        <dbReference type="SAM" id="SignalP"/>
    </source>
</evidence>
<accession>A0A3S4GG01</accession>
<evidence type="ECO:0008006" key="4">
    <source>
        <dbReference type="Google" id="ProtNLM"/>
    </source>
</evidence>
<sequence length="420" mass="43925">MAGRLFNSLFVAVMAGSALATPALADPLANLKEERLRPGVYPAAPVPLEFAVPAEPGHPPFDIDWSVGLRGTFTQTNVGETFVTTLNPQFTATHDGRRADVVVNGSAEIAKPGGGRDADITGLNLGFSVTAPLDSLTSFTANGAIGMTQELAGTPGLAGGVVVPPEITTGTLGAGLTRQFGLFNVGLNAGAVRTLYGPTLRSDTGLTNNDTQNTWTTNSSLRVGYQITPIFEIYGQGGISRTLFDLPGTGTTIYRNATERTVRGGIAGQWNEVLSASAAVGVGDYDFDNAALADIRTELYEANLTFRPDPTLALSAGLSTTITPPGADSTGTARITHAATANIDYTVNSWLRLRASADWSRALTAGSGETENRWGVSAGADYRINSHTALSADYAFAKRDNSTTGLLDSHRVSLGVTVQR</sequence>
<keyword evidence="1" id="KW-0732">Signal</keyword>
<gene>
    <name evidence="2" type="ORF">DEVEQU_00817</name>
</gene>
<dbReference type="Proteomes" id="UP000268844">
    <property type="component" value="Unassembled WGS sequence"/>
</dbReference>
<dbReference type="Gene3D" id="2.40.160.10">
    <property type="entry name" value="Porin"/>
    <property type="match status" value="1"/>
</dbReference>
<evidence type="ECO:0000313" key="2">
    <source>
        <dbReference type="EMBL" id="VDS03689.1"/>
    </source>
</evidence>
<dbReference type="Pfam" id="PF10082">
    <property type="entry name" value="BBP2_2"/>
    <property type="match status" value="1"/>
</dbReference>
<dbReference type="SUPFAM" id="SSF56935">
    <property type="entry name" value="Porins"/>
    <property type="match status" value="1"/>
</dbReference>
<reference evidence="2 3" key="1">
    <citation type="submission" date="2018-12" db="EMBL/GenBank/DDBJ databases">
        <authorList>
            <person name="Criscuolo A."/>
        </authorList>
    </citation>
    <scope>NUCLEOTIDE SEQUENCE [LARGE SCALE GENOMIC DNA]</scope>
    <source>
        <strain evidence="2">ACIP1116281</strain>
    </source>
</reference>